<gene>
    <name evidence="1" type="ORF">METZ01_LOCUS489996</name>
</gene>
<protein>
    <submittedName>
        <fullName evidence="1">Uncharacterized protein</fullName>
    </submittedName>
</protein>
<dbReference type="InterPro" id="IPR013427">
    <property type="entry name" value="Haem-bd_dom_put"/>
</dbReference>
<proteinExistence type="predicted"/>
<accession>A0A383CY74</accession>
<sequence length="96" mass="10623">QPADALLLHIVVPNREVYPSYAFYQAETKDGQTHAGILEGESLNSVTLVLPLGLRKTIPRSNLKSIRAMPLSLMPDGLEQTMSRQELANLLALIRK</sequence>
<dbReference type="AlphaFoldDB" id="A0A383CY74"/>
<name>A0A383CY74_9ZZZZ</name>
<feature type="non-terminal residue" evidence="1">
    <location>
        <position position="1"/>
    </location>
</feature>
<organism evidence="1">
    <name type="scientific">marine metagenome</name>
    <dbReference type="NCBI Taxonomy" id="408172"/>
    <lineage>
        <taxon>unclassified sequences</taxon>
        <taxon>metagenomes</taxon>
        <taxon>ecological metagenomes</taxon>
    </lineage>
</organism>
<evidence type="ECO:0000313" key="1">
    <source>
        <dbReference type="EMBL" id="SVE37142.1"/>
    </source>
</evidence>
<reference evidence="1" key="1">
    <citation type="submission" date="2018-05" db="EMBL/GenBank/DDBJ databases">
        <authorList>
            <person name="Lanie J.A."/>
            <person name="Ng W.-L."/>
            <person name="Kazmierczak K.M."/>
            <person name="Andrzejewski T.M."/>
            <person name="Davidsen T.M."/>
            <person name="Wayne K.J."/>
            <person name="Tettelin H."/>
            <person name="Glass J.I."/>
            <person name="Rusch D."/>
            <person name="Podicherti R."/>
            <person name="Tsui H.-C.T."/>
            <person name="Winkler M.E."/>
        </authorList>
    </citation>
    <scope>NUCLEOTIDE SEQUENCE</scope>
</reference>
<dbReference type="EMBL" id="UINC01212699">
    <property type="protein sequence ID" value="SVE37142.1"/>
    <property type="molecule type" value="Genomic_DNA"/>
</dbReference>
<dbReference type="NCBIfam" id="TIGR02603">
    <property type="entry name" value="CxxCH_TIGR02603"/>
    <property type="match status" value="1"/>
</dbReference>